<dbReference type="AlphaFoldDB" id="A0A1H2AQ29"/>
<evidence type="ECO:0000313" key="2">
    <source>
        <dbReference type="EMBL" id="SDT48011.1"/>
    </source>
</evidence>
<evidence type="ECO:0008006" key="4">
    <source>
        <dbReference type="Google" id="ProtNLM"/>
    </source>
</evidence>
<feature type="chain" id="PRO_5009269073" description="Cytochrome C" evidence="1">
    <location>
        <begin position="31"/>
        <end position="167"/>
    </location>
</feature>
<dbReference type="RefSeq" id="WP_197684518.1">
    <property type="nucleotide sequence ID" value="NZ_LT629740.1"/>
</dbReference>
<sequence length="167" mass="18846">MKQYPSFSKGLNGCYIILMLMAFGCNSNNAGLQAQVDNLSHQTQKSYKPGLGEFMLGIQVHHAKLWFAGKNQNWKLATFELGEIQESVDDIKLYCTDRPEIKSLPMLYPALDSLTQAVKLKSLKQFQTAFIGLTKTCNSCHETTHHEFNVIKIPDTPPFSNQDFKAK</sequence>
<dbReference type="PROSITE" id="PS51257">
    <property type="entry name" value="PROKAR_LIPOPROTEIN"/>
    <property type="match status" value="1"/>
</dbReference>
<feature type="signal peptide" evidence="1">
    <location>
        <begin position="1"/>
        <end position="30"/>
    </location>
</feature>
<accession>A0A1H2AQ29</accession>
<keyword evidence="1" id="KW-0732">Signal</keyword>
<dbReference type="GO" id="GO:0005506">
    <property type="term" value="F:iron ion binding"/>
    <property type="evidence" value="ECO:0007669"/>
    <property type="project" value="InterPro"/>
</dbReference>
<dbReference type="EMBL" id="LT629740">
    <property type="protein sequence ID" value="SDT48011.1"/>
    <property type="molecule type" value="Genomic_DNA"/>
</dbReference>
<dbReference type="GO" id="GO:0009055">
    <property type="term" value="F:electron transfer activity"/>
    <property type="evidence" value="ECO:0007669"/>
    <property type="project" value="InterPro"/>
</dbReference>
<organism evidence="2 3">
    <name type="scientific">Mucilaginibacter mallensis</name>
    <dbReference type="NCBI Taxonomy" id="652787"/>
    <lineage>
        <taxon>Bacteria</taxon>
        <taxon>Pseudomonadati</taxon>
        <taxon>Bacteroidota</taxon>
        <taxon>Sphingobacteriia</taxon>
        <taxon>Sphingobacteriales</taxon>
        <taxon>Sphingobacteriaceae</taxon>
        <taxon>Mucilaginibacter</taxon>
    </lineage>
</organism>
<proteinExistence type="predicted"/>
<protein>
    <recommendedName>
        <fullName evidence="4">Cytochrome C</fullName>
    </recommendedName>
</protein>
<dbReference type="InterPro" id="IPR010980">
    <property type="entry name" value="Cyt_c/b562"/>
</dbReference>
<dbReference type="STRING" id="652787.SAMN05216490_3650"/>
<gene>
    <name evidence="2" type="ORF">SAMN05216490_3650</name>
</gene>
<reference evidence="2 3" key="1">
    <citation type="submission" date="2016-10" db="EMBL/GenBank/DDBJ databases">
        <authorList>
            <person name="de Groot N.N."/>
        </authorList>
    </citation>
    <scope>NUCLEOTIDE SEQUENCE [LARGE SCALE GENOMIC DNA]</scope>
    <source>
        <strain evidence="2 3">MP1X4</strain>
    </source>
</reference>
<keyword evidence="3" id="KW-1185">Reference proteome</keyword>
<dbReference type="GO" id="GO:0022900">
    <property type="term" value="P:electron transport chain"/>
    <property type="evidence" value="ECO:0007669"/>
    <property type="project" value="InterPro"/>
</dbReference>
<dbReference type="SUPFAM" id="SSF47175">
    <property type="entry name" value="Cytochromes"/>
    <property type="match status" value="1"/>
</dbReference>
<dbReference type="Proteomes" id="UP000199679">
    <property type="component" value="Chromosome I"/>
</dbReference>
<evidence type="ECO:0000313" key="3">
    <source>
        <dbReference type="Proteomes" id="UP000199679"/>
    </source>
</evidence>
<dbReference type="GO" id="GO:0020037">
    <property type="term" value="F:heme binding"/>
    <property type="evidence" value="ECO:0007669"/>
    <property type="project" value="InterPro"/>
</dbReference>
<name>A0A1H2AQ29_MUCMA</name>
<evidence type="ECO:0000256" key="1">
    <source>
        <dbReference type="SAM" id="SignalP"/>
    </source>
</evidence>